<name>A0A381V9H4_9ZZZZ</name>
<evidence type="ECO:0000259" key="10">
    <source>
        <dbReference type="Pfam" id="PF00742"/>
    </source>
</evidence>
<dbReference type="PANTHER" id="PTHR43331">
    <property type="entry name" value="HOMOSERINE DEHYDROGENASE"/>
    <property type="match status" value="1"/>
</dbReference>
<gene>
    <name evidence="12" type="ORF">METZ01_LOCUS88817</name>
</gene>
<evidence type="ECO:0000256" key="9">
    <source>
        <dbReference type="ARBA" id="ARBA00023167"/>
    </source>
</evidence>
<evidence type="ECO:0000256" key="3">
    <source>
        <dbReference type="ARBA" id="ARBA00006753"/>
    </source>
</evidence>
<comment type="pathway">
    <text evidence="1">Amino-acid biosynthesis; L-threonine biosynthesis; L-threonine from L-aspartate: step 3/5.</text>
</comment>
<dbReference type="Pfam" id="PF00742">
    <property type="entry name" value="Homoserine_dh"/>
    <property type="match status" value="1"/>
</dbReference>
<dbReference type="PANTHER" id="PTHR43331:SF1">
    <property type="entry name" value="HOMOSERINE DEHYDROGENASE"/>
    <property type="match status" value="1"/>
</dbReference>
<evidence type="ECO:0000259" key="11">
    <source>
        <dbReference type="Pfam" id="PF03447"/>
    </source>
</evidence>
<dbReference type="AlphaFoldDB" id="A0A381V9H4"/>
<dbReference type="InterPro" id="IPR001342">
    <property type="entry name" value="HDH_cat"/>
</dbReference>
<dbReference type="EC" id="1.1.1.3" evidence="4"/>
<accession>A0A381V9H4</accession>
<evidence type="ECO:0000256" key="2">
    <source>
        <dbReference type="ARBA" id="ARBA00005062"/>
    </source>
</evidence>
<sequence length="432" mass="46364">MSSDKGQTEVRRVGIAGFGTVGQSVARLLCSGRYPNLLLTHIYNRNIQAKKVDWVPRRVVWTDRVEDVLDIGVDIFVELIGGLSPAKEWIEAAIIGGKSVVTANKQVIAKHGAELCTLVRQGGTALGFEAAVGGGIPMVRGIQQGLGSDHLIELVGVLNGTCNFIFDRMESAAVTMEEAVQEAQALGYAEADPSDDLEGLDAQAKIAILSAVGLRRPLTPTDIPTRTIKSVGQMEFRQADKLNYVIRQVSRVAVDNAQGDQVQALVTPALVPKSSRLGQVHGAENIIITRGKWGGESAFVGLGAGGEPTAIAVVGDLLSIAEDTGTSTAMRFPVSESTSRVSKECISRHYLRTPTVLSHGMNSVPDRLKRNGVEVEKTWQESQNSGQSFTLVLTGLASFSVIQETCGEVERDLKDGDQCVWLPILDESPKEH</sequence>
<comment type="pathway">
    <text evidence="2">Amino-acid biosynthesis; L-methionine biosynthesis via de novo pathway; L-homoserine from L-aspartate: step 3/3.</text>
</comment>
<dbReference type="Gene3D" id="3.30.70.260">
    <property type="match status" value="1"/>
</dbReference>
<dbReference type="InterPro" id="IPR005106">
    <property type="entry name" value="Asp/hSer_DH_NAD-bd"/>
</dbReference>
<comment type="similarity">
    <text evidence="3">Belongs to the homoserine dehydrogenase family.</text>
</comment>
<dbReference type="SUPFAM" id="SSF55347">
    <property type="entry name" value="Glyceraldehyde-3-phosphate dehydrogenase-like, C-terminal domain"/>
    <property type="match status" value="1"/>
</dbReference>
<keyword evidence="6" id="KW-0028">Amino-acid biosynthesis</keyword>
<dbReference type="InterPro" id="IPR019811">
    <property type="entry name" value="HDH_CS"/>
</dbReference>
<dbReference type="GO" id="GO:0004412">
    <property type="term" value="F:homoserine dehydrogenase activity"/>
    <property type="evidence" value="ECO:0007669"/>
    <property type="project" value="UniProtKB-EC"/>
</dbReference>
<evidence type="ECO:0000313" key="12">
    <source>
        <dbReference type="EMBL" id="SVA35963.1"/>
    </source>
</evidence>
<dbReference type="SUPFAM" id="SSF51735">
    <property type="entry name" value="NAD(P)-binding Rossmann-fold domains"/>
    <property type="match status" value="1"/>
</dbReference>
<dbReference type="UniPathway" id="UPA00050">
    <property type="reaction ID" value="UER00063"/>
</dbReference>
<feature type="domain" description="Homoserine dehydrogenase catalytic" evidence="10">
    <location>
        <begin position="137"/>
        <end position="318"/>
    </location>
</feature>
<feature type="domain" description="Aspartate/homoserine dehydrogenase NAD-binding" evidence="11">
    <location>
        <begin position="17"/>
        <end position="127"/>
    </location>
</feature>
<proteinExistence type="inferred from homology"/>
<reference evidence="12" key="1">
    <citation type="submission" date="2018-05" db="EMBL/GenBank/DDBJ databases">
        <authorList>
            <person name="Lanie J.A."/>
            <person name="Ng W.-L."/>
            <person name="Kazmierczak K.M."/>
            <person name="Andrzejewski T.M."/>
            <person name="Davidsen T.M."/>
            <person name="Wayne K.J."/>
            <person name="Tettelin H."/>
            <person name="Glass J.I."/>
            <person name="Rusch D."/>
            <person name="Podicherti R."/>
            <person name="Tsui H.-C.T."/>
            <person name="Winkler M.E."/>
        </authorList>
    </citation>
    <scope>NUCLEOTIDE SEQUENCE</scope>
</reference>
<dbReference type="UniPathway" id="UPA00051">
    <property type="reaction ID" value="UER00465"/>
</dbReference>
<dbReference type="GO" id="GO:0009086">
    <property type="term" value="P:methionine biosynthetic process"/>
    <property type="evidence" value="ECO:0007669"/>
    <property type="project" value="UniProtKB-KW"/>
</dbReference>
<evidence type="ECO:0000256" key="7">
    <source>
        <dbReference type="ARBA" id="ARBA00022697"/>
    </source>
</evidence>
<dbReference type="PROSITE" id="PS01042">
    <property type="entry name" value="HOMOSER_DHGENASE"/>
    <property type="match status" value="1"/>
</dbReference>
<evidence type="ECO:0000256" key="8">
    <source>
        <dbReference type="ARBA" id="ARBA00023002"/>
    </source>
</evidence>
<keyword evidence="9" id="KW-0486">Methionine biosynthesis</keyword>
<protein>
    <recommendedName>
        <fullName evidence="5">Homoserine dehydrogenase</fullName>
        <ecNumber evidence="4">1.1.1.3</ecNumber>
    </recommendedName>
</protein>
<organism evidence="12">
    <name type="scientific">marine metagenome</name>
    <dbReference type="NCBI Taxonomy" id="408172"/>
    <lineage>
        <taxon>unclassified sequences</taxon>
        <taxon>metagenomes</taxon>
        <taxon>ecological metagenomes</taxon>
    </lineage>
</organism>
<evidence type="ECO:0000256" key="6">
    <source>
        <dbReference type="ARBA" id="ARBA00022605"/>
    </source>
</evidence>
<dbReference type="GO" id="GO:0009088">
    <property type="term" value="P:threonine biosynthetic process"/>
    <property type="evidence" value="ECO:0007669"/>
    <property type="project" value="UniProtKB-UniPathway"/>
</dbReference>
<dbReference type="NCBIfam" id="NF004976">
    <property type="entry name" value="PRK06349.1"/>
    <property type="match status" value="1"/>
</dbReference>
<dbReference type="FunFam" id="3.30.360.10:FF:000005">
    <property type="entry name" value="Homoserine dehydrogenase"/>
    <property type="match status" value="1"/>
</dbReference>
<evidence type="ECO:0000256" key="5">
    <source>
        <dbReference type="ARBA" id="ARBA00013376"/>
    </source>
</evidence>
<keyword evidence="7" id="KW-0791">Threonine biosynthesis</keyword>
<evidence type="ECO:0000256" key="1">
    <source>
        <dbReference type="ARBA" id="ARBA00005056"/>
    </source>
</evidence>
<dbReference type="Pfam" id="PF03447">
    <property type="entry name" value="NAD_binding_3"/>
    <property type="match status" value="1"/>
</dbReference>
<dbReference type="InterPro" id="IPR036291">
    <property type="entry name" value="NAD(P)-bd_dom_sf"/>
</dbReference>
<evidence type="ECO:0000256" key="4">
    <source>
        <dbReference type="ARBA" id="ARBA00013213"/>
    </source>
</evidence>
<keyword evidence="8" id="KW-0560">Oxidoreductase</keyword>
<dbReference type="EMBL" id="UINC01007984">
    <property type="protein sequence ID" value="SVA35963.1"/>
    <property type="molecule type" value="Genomic_DNA"/>
</dbReference>
<dbReference type="GO" id="GO:0050661">
    <property type="term" value="F:NADP binding"/>
    <property type="evidence" value="ECO:0007669"/>
    <property type="project" value="InterPro"/>
</dbReference>
<dbReference type="Gene3D" id="3.40.50.720">
    <property type="entry name" value="NAD(P)-binding Rossmann-like Domain"/>
    <property type="match status" value="1"/>
</dbReference>
<dbReference type="Gene3D" id="3.30.360.10">
    <property type="entry name" value="Dihydrodipicolinate Reductase, domain 2"/>
    <property type="match status" value="1"/>
</dbReference>